<protein>
    <submittedName>
        <fullName evidence="2">Uncharacterized protein</fullName>
    </submittedName>
</protein>
<feature type="compositionally biased region" description="Basic and acidic residues" evidence="1">
    <location>
        <begin position="194"/>
        <end position="204"/>
    </location>
</feature>
<dbReference type="Proteomes" id="UP001140091">
    <property type="component" value="Unassembled WGS sequence"/>
</dbReference>
<accession>A0A9W8IWY4</accession>
<feature type="non-terminal residue" evidence="2">
    <location>
        <position position="204"/>
    </location>
</feature>
<gene>
    <name evidence="2" type="ORF">H1R20_g15810</name>
</gene>
<name>A0A9W8IWY4_9AGAR</name>
<comment type="caution">
    <text evidence="2">The sequence shown here is derived from an EMBL/GenBank/DDBJ whole genome shotgun (WGS) entry which is preliminary data.</text>
</comment>
<feature type="compositionally biased region" description="Polar residues" evidence="1">
    <location>
        <begin position="114"/>
        <end position="132"/>
    </location>
</feature>
<dbReference type="AlphaFoldDB" id="A0A9W8IWY4"/>
<feature type="region of interest" description="Disordered" evidence="1">
    <location>
        <begin position="92"/>
        <end position="204"/>
    </location>
</feature>
<reference evidence="2" key="1">
    <citation type="submission" date="2022-06" db="EMBL/GenBank/DDBJ databases">
        <title>Genome Sequence of Candolleomyces eurysporus.</title>
        <authorList>
            <person name="Buettner E."/>
        </authorList>
    </citation>
    <scope>NUCLEOTIDE SEQUENCE</scope>
    <source>
        <strain evidence="2">VTCC 930004</strain>
    </source>
</reference>
<sequence>MSSDILERLKKEGKELEELIEASLDLEDEEFFGKITTPLESLMNEIKTGKLMSYKNEIMAGNGVRLWTKAYWEHKTKKTPAPSRAWTSMIERRRKSQVSETPRVSGAFHPEDSGQPQAQANAWRTVGGTSLPNAAGAAGVPALSGPALVPALSGDSVVPPALPSRKAPVPPPTTLRPLPSSSTQNPGGEAMDIDSDHESAPPST</sequence>
<evidence type="ECO:0000313" key="2">
    <source>
        <dbReference type="EMBL" id="KAJ2921283.1"/>
    </source>
</evidence>
<keyword evidence="3" id="KW-1185">Reference proteome</keyword>
<dbReference type="EMBL" id="JANBPK010001632">
    <property type="protein sequence ID" value="KAJ2921283.1"/>
    <property type="molecule type" value="Genomic_DNA"/>
</dbReference>
<proteinExistence type="predicted"/>
<organism evidence="2 3">
    <name type="scientific">Candolleomyces eurysporus</name>
    <dbReference type="NCBI Taxonomy" id="2828524"/>
    <lineage>
        <taxon>Eukaryota</taxon>
        <taxon>Fungi</taxon>
        <taxon>Dikarya</taxon>
        <taxon>Basidiomycota</taxon>
        <taxon>Agaricomycotina</taxon>
        <taxon>Agaricomycetes</taxon>
        <taxon>Agaricomycetidae</taxon>
        <taxon>Agaricales</taxon>
        <taxon>Agaricineae</taxon>
        <taxon>Psathyrellaceae</taxon>
        <taxon>Candolleomyces</taxon>
    </lineage>
</organism>
<evidence type="ECO:0000313" key="3">
    <source>
        <dbReference type="Proteomes" id="UP001140091"/>
    </source>
</evidence>
<evidence type="ECO:0000256" key="1">
    <source>
        <dbReference type="SAM" id="MobiDB-lite"/>
    </source>
</evidence>